<dbReference type="InterPro" id="IPR020904">
    <property type="entry name" value="Sc_DH/Rdtase_CS"/>
</dbReference>
<name>A0A382H5Y4_9ZZZZ</name>
<proteinExistence type="inferred from homology"/>
<dbReference type="NCBIfam" id="NF006598">
    <property type="entry name" value="PRK09135.1"/>
    <property type="match status" value="1"/>
</dbReference>
<dbReference type="FunFam" id="3.40.50.720:FF:000084">
    <property type="entry name" value="Short-chain dehydrogenase reductase"/>
    <property type="match status" value="1"/>
</dbReference>
<evidence type="ECO:0000256" key="2">
    <source>
        <dbReference type="ARBA" id="ARBA00023002"/>
    </source>
</evidence>
<dbReference type="InterPro" id="IPR036291">
    <property type="entry name" value="NAD(P)-bd_dom_sf"/>
</dbReference>
<reference evidence="3" key="1">
    <citation type="submission" date="2018-05" db="EMBL/GenBank/DDBJ databases">
        <authorList>
            <person name="Lanie J.A."/>
            <person name="Ng W.-L."/>
            <person name="Kazmierczak K.M."/>
            <person name="Andrzejewski T.M."/>
            <person name="Davidsen T.M."/>
            <person name="Wayne K.J."/>
            <person name="Tettelin H."/>
            <person name="Glass J.I."/>
            <person name="Rusch D."/>
            <person name="Podicherti R."/>
            <person name="Tsui H.-C.T."/>
            <person name="Winkler M.E."/>
        </authorList>
    </citation>
    <scope>NUCLEOTIDE SEQUENCE</scope>
</reference>
<dbReference type="PRINTS" id="PR00081">
    <property type="entry name" value="GDHRDH"/>
</dbReference>
<dbReference type="PROSITE" id="PS00061">
    <property type="entry name" value="ADH_SHORT"/>
    <property type="match status" value="1"/>
</dbReference>
<evidence type="ECO:0000313" key="3">
    <source>
        <dbReference type="EMBL" id="SVB82317.1"/>
    </source>
</evidence>
<sequence>MNDEYKKWALVTGGGKRIGATIAETLHNKGFNVAIHYNSSSDSAEQLCAQLNAKKQDSSIAIGADLLDQSSLENLIPSLIEKTKRLDVLVNNASTFYPTPIEKIALEDWDNLFGTNLKAPLFLSKYAAKYLQQSHGTIINIIDIHSKKPLKDHPIYGSAKSGLAMLTRSLASDLAPDVRVNGISPGLILWPENNPSEQVKNNILQQIPLKKIGTSEDIANCVLFLIEDAPYITGEIIAVDGGRSMGW</sequence>
<evidence type="ECO:0000256" key="1">
    <source>
        <dbReference type="ARBA" id="ARBA00006484"/>
    </source>
</evidence>
<dbReference type="SUPFAM" id="SSF51735">
    <property type="entry name" value="NAD(P)-binding Rossmann-fold domains"/>
    <property type="match status" value="1"/>
</dbReference>
<dbReference type="InterPro" id="IPR002347">
    <property type="entry name" value="SDR_fam"/>
</dbReference>
<dbReference type="Pfam" id="PF13561">
    <property type="entry name" value="adh_short_C2"/>
    <property type="match status" value="1"/>
</dbReference>
<dbReference type="GO" id="GO:0016491">
    <property type="term" value="F:oxidoreductase activity"/>
    <property type="evidence" value="ECO:0007669"/>
    <property type="project" value="UniProtKB-KW"/>
</dbReference>
<dbReference type="AlphaFoldDB" id="A0A382H5Y4"/>
<organism evidence="3">
    <name type="scientific">marine metagenome</name>
    <dbReference type="NCBI Taxonomy" id="408172"/>
    <lineage>
        <taxon>unclassified sequences</taxon>
        <taxon>metagenomes</taxon>
        <taxon>ecological metagenomes</taxon>
    </lineage>
</organism>
<keyword evidence="2" id="KW-0560">Oxidoreductase</keyword>
<dbReference type="PANTHER" id="PTHR43639">
    <property type="entry name" value="OXIDOREDUCTASE, SHORT-CHAIN DEHYDROGENASE/REDUCTASE FAMILY (AFU_ORTHOLOGUE AFUA_5G02870)"/>
    <property type="match status" value="1"/>
</dbReference>
<dbReference type="Gene3D" id="3.40.50.720">
    <property type="entry name" value="NAD(P)-binding Rossmann-like Domain"/>
    <property type="match status" value="1"/>
</dbReference>
<dbReference type="PANTHER" id="PTHR43639:SF1">
    <property type="entry name" value="SHORT-CHAIN DEHYDROGENASE_REDUCTASE FAMILY PROTEIN"/>
    <property type="match status" value="1"/>
</dbReference>
<dbReference type="PRINTS" id="PR00080">
    <property type="entry name" value="SDRFAMILY"/>
</dbReference>
<evidence type="ECO:0008006" key="4">
    <source>
        <dbReference type="Google" id="ProtNLM"/>
    </source>
</evidence>
<accession>A0A382H5Y4</accession>
<gene>
    <name evidence="3" type="ORF">METZ01_LOCUS235171</name>
</gene>
<protein>
    <recommendedName>
        <fullName evidence="4">Pteridine reductase</fullName>
    </recommendedName>
</protein>
<comment type="similarity">
    <text evidence="1">Belongs to the short-chain dehydrogenases/reductases (SDR) family.</text>
</comment>
<dbReference type="EMBL" id="UINC01059186">
    <property type="protein sequence ID" value="SVB82317.1"/>
    <property type="molecule type" value="Genomic_DNA"/>
</dbReference>